<evidence type="ECO:0000313" key="3">
    <source>
        <dbReference type="Proteomes" id="UP000001591"/>
    </source>
</evidence>
<protein>
    <submittedName>
        <fullName evidence="2">Uncharacterized protein</fullName>
    </submittedName>
</protein>
<gene>
    <name evidence="2" type="ordered locus">RC1_1350</name>
</gene>
<proteinExistence type="predicted"/>
<feature type="compositionally biased region" description="Polar residues" evidence="1">
    <location>
        <begin position="1"/>
        <end position="11"/>
    </location>
</feature>
<dbReference type="AlphaFoldDB" id="B6IMT8"/>
<dbReference type="KEGG" id="rce:RC1_1350"/>
<dbReference type="HOGENOM" id="CLU_2466926_0_0_5"/>
<sequence length="88" mass="9520">MPPSPVNQTPSGKPRQANPVGQTPPGKPRRGTPGGRSRKACRLAPRNPCRCRPFSHQAARRRSGRLHPDESMRTPAPRSTPPGQGQTP</sequence>
<dbReference type="STRING" id="414684.RC1_1350"/>
<feature type="region of interest" description="Disordered" evidence="1">
    <location>
        <begin position="1"/>
        <end position="88"/>
    </location>
</feature>
<accession>B6IMT8</accession>
<dbReference type="Proteomes" id="UP000001591">
    <property type="component" value="Chromosome"/>
</dbReference>
<reference evidence="2 3" key="1">
    <citation type="journal article" date="2010" name="BMC Genomics">
        <title>Metabolic flexibility revealed in the genome of the cyst-forming alpha-1 proteobacterium Rhodospirillum centenum.</title>
        <authorList>
            <person name="Lu Y.K."/>
            <person name="Marden J."/>
            <person name="Han M."/>
            <person name="Swingley W.D."/>
            <person name="Mastrian S.D."/>
            <person name="Chowdhury S.R."/>
            <person name="Hao J."/>
            <person name="Helmy T."/>
            <person name="Kim S."/>
            <person name="Kurdoglu A.A."/>
            <person name="Matthies H.J."/>
            <person name="Rollo D."/>
            <person name="Stothard P."/>
            <person name="Blankenship R.E."/>
            <person name="Bauer C.E."/>
            <person name="Touchman J.W."/>
        </authorList>
    </citation>
    <scope>NUCLEOTIDE SEQUENCE [LARGE SCALE GENOMIC DNA]</scope>
    <source>
        <strain evidence="3">ATCC 51521 / SW</strain>
    </source>
</reference>
<keyword evidence="3" id="KW-1185">Reference proteome</keyword>
<evidence type="ECO:0000313" key="2">
    <source>
        <dbReference type="EMBL" id="ACI98754.1"/>
    </source>
</evidence>
<dbReference type="EMBL" id="CP000613">
    <property type="protein sequence ID" value="ACI98754.1"/>
    <property type="molecule type" value="Genomic_DNA"/>
</dbReference>
<organism evidence="2 3">
    <name type="scientific">Rhodospirillum centenum (strain ATCC 51521 / SW)</name>
    <dbReference type="NCBI Taxonomy" id="414684"/>
    <lineage>
        <taxon>Bacteria</taxon>
        <taxon>Pseudomonadati</taxon>
        <taxon>Pseudomonadota</taxon>
        <taxon>Alphaproteobacteria</taxon>
        <taxon>Rhodospirillales</taxon>
        <taxon>Rhodospirillaceae</taxon>
        <taxon>Rhodospirillum</taxon>
    </lineage>
</organism>
<evidence type="ECO:0000256" key="1">
    <source>
        <dbReference type="SAM" id="MobiDB-lite"/>
    </source>
</evidence>
<name>B6IMT8_RHOCS</name>